<organism evidence="6 7">
    <name type="scientific">Pseudonocardia sediminis</name>
    <dbReference type="NCBI Taxonomy" id="1397368"/>
    <lineage>
        <taxon>Bacteria</taxon>
        <taxon>Bacillati</taxon>
        <taxon>Actinomycetota</taxon>
        <taxon>Actinomycetes</taxon>
        <taxon>Pseudonocardiales</taxon>
        <taxon>Pseudonocardiaceae</taxon>
        <taxon>Pseudonocardia</taxon>
    </lineage>
</organism>
<dbReference type="PANTHER" id="PTHR43201">
    <property type="entry name" value="ACYL-COA SYNTHETASE"/>
    <property type="match status" value="1"/>
</dbReference>
<dbReference type="AlphaFoldDB" id="A0A4Q7UVI5"/>
<feature type="domain" description="AMP-dependent synthetase/ligase" evidence="4">
    <location>
        <begin position="13"/>
        <end position="378"/>
    </location>
</feature>
<evidence type="ECO:0000256" key="2">
    <source>
        <dbReference type="ARBA" id="ARBA00022598"/>
    </source>
</evidence>
<dbReference type="EMBL" id="SHKL01000001">
    <property type="protein sequence ID" value="RZT85997.1"/>
    <property type="molecule type" value="Genomic_DNA"/>
</dbReference>
<accession>A0A4Q7UVI5</accession>
<evidence type="ECO:0000313" key="7">
    <source>
        <dbReference type="Proteomes" id="UP000291591"/>
    </source>
</evidence>
<evidence type="ECO:0000256" key="1">
    <source>
        <dbReference type="ARBA" id="ARBA00006432"/>
    </source>
</evidence>
<keyword evidence="2 6" id="KW-0436">Ligase</keyword>
<protein>
    <submittedName>
        <fullName evidence="6">Acyl-CoA synthetase (AMP-forming)/AMP-acid ligase II</fullName>
    </submittedName>
</protein>
<dbReference type="Gene3D" id="3.30.300.30">
    <property type="match status" value="1"/>
</dbReference>
<gene>
    <name evidence="6" type="ORF">EV383_2885</name>
</gene>
<evidence type="ECO:0000256" key="3">
    <source>
        <dbReference type="SAM" id="MobiDB-lite"/>
    </source>
</evidence>
<evidence type="ECO:0000259" key="5">
    <source>
        <dbReference type="Pfam" id="PF13193"/>
    </source>
</evidence>
<dbReference type="InterPro" id="IPR042099">
    <property type="entry name" value="ANL_N_sf"/>
</dbReference>
<dbReference type="OrthoDB" id="5240965at2"/>
<sequence>MADRPDVVAALLDAAREHPAAPALTGPDGATLTHRELSTRIVAVASRLREAGFAPGKRMLFSVRPGPDSVVLALGVVAAGGCVVFLDPGVGPELFAARTGLARARWAAAESMLYTVGRRPLRPLARRRGVLLPDYAALPVRHVHTGRWLPGVPRGALALSDLQRPVGIPEPPGTPVRYAPEQDAVVVFTAGTTASPRAVVHTRGSLGSALDILAARCTLGPGSRVHTDQFLLGLPALTGSGHWSMPPYGLAPGSDPDEIARGLTDATHTFLVPADLSALLDRIADGVLPVPPRLRQVLVGAAPVLAPLLRRASSLLPGVEILAVYGMTEILPVAVATATQKLAFDGDGDLLGAPLPGVRVRVDDDGHLLVRGPNMARGHLGGPELTEHDTGDLARIEAGRIVLVGRAKDMIIRGATNIYPGLYEPGIADLPGVAEAYLVGVPDGIGDERVVLLLRPAQGAPADLADRVREVLPRIMDASALPDRVLTVTAVPRDGRTRKPDRTAMTRLAAHQLEAPVPAPRTPRAGSRFRARR</sequence>
<dbReference type="Pfam" id="PF00501">
    <property type="entry name" value="AMP-binding"/>
    <property type="match status" value="1"/>
</dbReference>
<dbReference type="PANTHER" id="PTHR43201:SF5">
    <property type="entry name" value="MEDIUM-CHAIN ACYL-COA LIGASE ACSF2, MITOCHONDRIAL"/>
    <property type="match status" value="1"/>
</dbReference>
<proteinExistence type="inferred from homology"/>
<dbReference type="GO" id="GO:0006631">
    <property type="term" value="P:fatty acid metabolic process"/>
    <property type="evidence" value="ECO:0007669"/>
    <property type="project" value="TreeGrafter"/>
</dbReference>
<comment type="caution">
    <text evidence="6">The sequence shown here is derived from an EMBL/GenBank/DDBJ whole genome shotgun (WGS) entry which is preliminary data.</text>
</comment>
<dbReference type="SUPFAM" id="SSF56801">
    <property type="entry name" value="Acetyl-CoA synthetase-like"/>
    <property type="match status" value="1"/>
</dbReference>
<feature type="region of interest" description="Disordered" evidence="3">
    <location>
        <begin position="509"/>
        <end position="533"/>
    </location>
</feature>
<dbReference type="RefSeq" id="WP_130290371.1">
    <property type="nucleotide sequence ID" value="NZ_SHKL01000001.1"/>
</dbReference>
<keyword evidence="7" id="KW-1185">Reference proteome</keyword>
<dbReference type="GO" id="GO:0031956">
    <property type="term" value="F:medium-chain fatty acid-CoA ligase activity"/>
    <property type="evidence" value="ECO:0007669"/>
    <property type="project" value="TreeGrafter"/>
</dbReference>
<dbReference type="InterPro" id="IPR045851">
    <property type="entry name" value="AMP-bd_C_sf"/>
</dbReference>
<dbReference type="Proteomes" id="UP000291591">
    <property type="component" value="Unassembled WGS sequence"/>
</dbReference>
<name>A0A4Q7UVI5_PSEST</name>
<dbReference type="Gene3D" id="3.40.50.12780">
    <property type="entry name" value="N-terminal domain of ligase-like"/>
    <property type="match status" value="1"/>
</dbReference>
<evidence type="ECO:0000259" key="4">
    <source>
        <dbReference type="Pfam" id="PF00501"/>
    </source>
</evidence>
<dbReference type="InterPro" id="IPR000873">
    <property type="entry name" value="AMP-dep_synth/lig_dom"/>
</dbReference>
<dbReference type="InterPro" id="IPR025110">
    <property type="entry name" value="AMP-bd_C"/>
</dbReference>
<reference evidence="6 7" key="1">
    <citation type="submission" date="2019-02" db="EMBL/GenBank/DDBJ databases">
        <title>Sequencing the genomes of 1000 actinobacteria strains.</title>
        <authorList>
            <person name="Klenk H.-P."/>
        </authorList>
    </citation>
    <scope>NUCLEOTIDE SEQUENCE [LARGE SCALE GENOMIC DNA]</scope>
    <source>
        <strain evidence="6 7">DSM 45779</strain>
    </source>
</reference>
<dbReference type="CDD" id="cd04433">
    <property type="entry name" value="AFD_class_I"/>
    <property type="match status" value="1"/>
</dbReference>
<feature type="domain" description="AMP-binding enzyme C-terminal" evidence="5">
    <location>
        <begin position="427"/>
        <end position="493"/>
    </location>
</feature>
<comment type="similarity">
    <text evidence="1">Belongs to the ATP-dependent AMP-binding enzyme family.</text>
</comment>
<evidence type="ECO:0000313" key="6">
    <source>
        <dbReference type="EMBL" id="RZT85997.1"/>
    </source>
</evidence>
<dbReference type="Pfam" id="PF13193">
    <property type="entry name" value="AMP-binding_C"/>
    <property type="match status" value="1"/>
</dbReference>